<feature type="compositionally biased region" description="Polar residues" evidence="1">
    <location>
        <begin position="700"/>
        <end position="709"/>
    </location>
</feature>
<feature type="compositionally biased region" description="Basic and acidic residues" evidence="1">
    <location>
        <begin position="133"/>
        <end position="148"/>
    </location>
</feature>
<accession>A0A0K1PL63</accession>
<gene>
    <name evidence="2" type="ORF">AKJ09_00916</name>
</gene>
<evidence type="ECO:0000313" key="3">
    <source>
        <dbReference type="Proteomes" id="UP000064967"/>
    </source>
</evidence>
<organism evidence="2 3">
    <name type="scientific">Labilithrix luteola</name>
    <dbReference type="NCBI Taxonomy" id="1391654"/>
    <lineage>
        <taxon>Bacteria</taxon>
        <taxon>Pseudomonadati</taxon>
        <taxon>Myxococcota</taxon>
        <taxon>Polyangia</taxon>
        <taxon>Polyangiales</taxon>
        <taxon>Labilitrichaceae</taxon>
        <taxon>Labilithrix</taxon>
    </lineage>
</organism>
<dbReference type="RefSeq" id="WP_146645877.1">
    <property type="nucleotide sequence ID" value="NZ_CP012333.1"/>
</dbReference>
<sequence length="1469" mass="162281">MPLVGLARFASVASFVSRRFSAASAARAWPVFALAVGCSVFGPACAGERDPINQVDLGALPKSFFIGEKFEDATDDPEFYFRTTVVDVSAGAGSEGLFTSSDSQPTVRIRWEITNDKLVARLAYELVADTDEKGTTGAARNDEPRPAADQKVPARTTTDGQVVATFAITKQFDIRRDYNHQTGEENNAVVENDTDRPWNQREFIRVDWSKNLVTDAYDLDAVSQLGLYGGVKWDPIAFNVIDPQSPDAPQLDLDSGYLDVTNKAFASPQMIHDEEYGDFPACLLVGSYPRINCNPSEVTMRLAFRRVVDTDYEAADFDGKKMELFGFFTNDRYGYDRHYGIVDQKWHRFVSRWNVWEKSHVDPVVACATTDTTPVGADVHRDLDGNGTEDECEEVGRGSRCDEFRNVCTIPLRDRKVRTIPWYVNRDFPADLFAGARKVIGTWNDGVRTGILSGRVAECRRTKGGDCESELGWPAHWSDDYVPPVGKGASEVPNVFVLCHNPVDPKNDDPACGKEGLSPRLGDLRYNFYTYIVSPQAQGPWGIMVDAEDPLTGEKIAGSVNQWGATLDRASATVADLVELLDGTIAPNDYIAGQDVTGWLRNQALGDPGARAMSSAERKGRLGAFDPKAMAPFTTGASKAKHQPALLRYRERMKALEAAGKLGVGNAAINQRLAKLRGTDTEAKMITPEVAQAAGFNPNDPITKTTIDRSSPFGPLSLAMRRSMDHRALQGRAGRHACRREGPEVDNLLGLAREAQRRFGKVDPQDLGAVKNHRDQVFQWARQSFAIGVFSHEFGHSMGLRHNFAGTFDSLNYDDSYWQLRTKNGTVTKACAEGTTDGSGCVGPRYLDPITQEEIDGNIGGYATASVMDYPGDQSLDMYLIGKYDRAALRFGYGGTVDVWAMSGVSVQGGGDGKTKAYELVGFDDPPGLFGTHSFPQPDGGNAKYLHYSQYAAEFGLVGACSPDDKSPLGTSCERPALDVVDYRDMQDFAPVPEYASFLTTSKAVDSQGRVRRGYMFSSDEFADSGNVPSFRYDAGADPYEQVRFLETAYENRYLLDNFRRNRTTFNSYDVTSRVQAHYLDTIQLLAKTFAFAMVLEVEDPANPDPALLVDGNYGPLAMGTSVAFDLFTRTLTRPEPGAYCSTGDQKCPAIPPYGLNGNIYMADAYPLPSVTTYDFSVALGQGRYVHNDFDYTQGYWWSDYQKQVGSFYDKTSAVYYLSEAFDSFISNSKEDFVDGRYKNVNFATIYPQQMRRLFASLMTGDIESYAPWAEPVTGSETIPSANLVYPSWHLVDGLGTRATTAKIVDPTFGWNEQLYAMVWGTMLFPTSWSLDFINDARITALESEQISWPAAETYTFIDPATSITYRAHSAGTESLFGVAHEKTIGARMLEWATNLEFEAYLCKTDAQGYYLLNANGTPILELKDGKPQLNPDFPGADAALRRYVANIEVMRELVRTFVRPLDASLPNP</sequence>
<dbReference type="Proteomes" id="UP000064967">
    <property type="component" value="Chromosome"/>
</dbReference>
<evidence type="ECO:0000256" key="1">
    <source>
        <dbReference type="SAM" id="MobiDB-lite"/>
    </source>
</evidence>
<proteinExistence type="predicted"/>
<protein>
    <recommendedName>
        <fullName evidence="4">EcxA zinc-binding domain-containing protein</fullName>
    </recommendedName>
</protein>
<feature type="region of interest" description="Disordered" evidence="1">
    <location>
        <begin position="133"/>
        <end position="156"/>
    </location>
</feature>
<dbReference type="KEGG" id="llu:AKJ09_00916"/>
<dbReference type="OrthoDB" id="5475888at2"/>
<dbReference type="SUPFAM" id="SSF55486">
    <property type="entry name" value="Metalloproteases ('zincins'), catalytic domain"/>
    <property type="match status" value="1"/>
</dbReference>
<evidence type="ECO:0000313" key="2">
    <source>
        <dbReference type="EMBL" id="AKU94252.1"/>
    </source>
</evidence>
<name>A0A0K1PL63_9BACT</name>
<dbReference type="STRING" id="1391654.AKJ09_00916"/>
<keyword evidence="3" id="KW-1185">Reference proteome</keyword>
<dbReference type="PANTHER" id="PTHR38478">
    <property type="entry name" value="PEPTIDASE M1A AND M12B"/>
    <property type="match status" value="1"/>
</dbReference>
<evidence type="ECO:0008006" key="4">
    <source>
        <dbReference type="Google" id="ProtNLM"/>
    </source>
</evidence>
<feature type="region of interest" description="Disordered" evidence="1">
    <location>
        <begin position="694"/>
        <end position="714"/>
    </location>
</feature>
<reference evidence="2 3" key="1">
    <citation type="submission" date="2015-08" db="EMBL/GenBank/DDBJ databases">
        <authorList>
            <person name="Babu N.S."/>
            <person name="Beckwith C.J."/>
            <person name="Beseler K.G."/>
            <person name="Brison A."/>
            <person name="Carone J.V."/>
            <person name="Caskin T.P."/>
            <person name="Diamond M."/>
            <person name="Durham M.E."/>
            <person name="Foxe J.M."/>
            <person name="Go M."/>
            <person name="Henderson B.A."/>
            <person name="Jones I.B."/>
            <person name="McGettigan J.A."/>
            <person name="Micheletti S.J."/>
            <person name="Nasrallah M.E."/>
            <person name="Ortiz D."/>
            <person name="Piller C.R."/>
            <person name="Privatt S.R."/>
            <person name="Schneider S.L."/>
            <person name="Sharp S."/>
            <person name="Smith T.C."/>
            <person name="Stanton J.D."/>
            <person name="Ullery H.E."/>
            <person name="Wilson R.J."/>
            <person name="Serrano M.G."/>
            <person name="Buck G."/>
            <person name="Lee V."/>
            <person name="Wang Y."/>
            <person name="Carvalho R."/>
            <person name="Voegtly L."/>
            <person name="Shi R."/>
            <person name="Duckworth R."/>
            <person name="Johnson A."/>
            <person name="Loviza R."/>
            <person name="Walstead R."/>
            <person name="Shah Z."/>
            <person name="Kiflezghi M."/>
            <person name="Wade K."/>
            <person name="Ball S.L."/>
            <person name="Bradley K.W."/>
            <person name="Asai D.J."/>
            <person name="Bowman C.A."/>
            <person name="Russell D.A."/>
            <person name="Pope W.H."/>
            <person name="Jacobs-Sera D."/>
            <person name="Hendrix R.W."/>
            <person name="Hatfull G.F."/>
        </authorList>
    </citation>
    <scope>NUCLEOTIDE SEQUENCE [LARGE SCALE GENOMIC DNA]</scope>
    <source>
        <strain evidence="2 3">DSM 27648</strain>
    </source>
</reference>
<dbReference type="EMBL" id="CP012333">
    <property type="protein sequence ID" value="AKU94252.1"/>
    <property type="molecule type" value="Genomic_DNA"/>
</dbReference>
<dbReference type="PANTHER" id="PTHR38478:SF1">
    <property type="entry name" value="ZINC DEPENDENT METALLOPROTEASE DOMAIN LIPOPROTEIN"/>
    <property type="match status" value="1"/>
</dbReference>